<comment type="caution">
    <text evidence="2">The sequence shown here is derived from an EMBL/GenBank/DDBJ whole genome shotgun (WGS) entry which is preliminary data.</text>
</comment>
<dbReference type="EMBL" id="NESQ01000214">
    <property type="protein sequence ID" value="PUU75811.1"/>
    <property type="molecule type" value="Genomic_DNA"/>
</dbReference>
<feature type="region of interest" description="Disordered" evidence="1">
    <location>
        <begin position="150"/>
        <end position="171"/>
    </location>
</feature>
<sequence>MPNAGVVPSQPLPDILSYDDDRHPWWPDISEAGFSNSNDGLDSSEYNNIWSLHSDPLGSNGFDQLRSICPGHSTLLLERALHDADGDLARAINIVLYEDQEAQRQYQERLQQGKQLSEIPQAAGGGNFQGFATGTLQGLEGYGSDLEVFNPQPSIPSTKEKKPFPQTPPSVLHSTNLPSSALVPSSSFHQDRCSGASITPAFPSKTFSSVPDSTLELTISPNPRLTQGFSAEAESHLGLRHVPLTGRPEVTYVQKDPTPPARSRKGCWFVSSHPFWGGF</sequence>
<dbReference type="Proteomes" id="UP000244722">
    <property type="component" value="Unassembled WGS sequence"/>
</dbReference>
<evidence type="ECO:0000256" key="1">
    <source>
        <dbReference type="SAM" id="MobiDB-lite"/>
    </source>
</evidence>
<evidence type="ECO:0008006" key="4">
    <source>
        <dbReference type="Google" id="ProtNLM"/>
    </source>
</evidence>
<proteinExistence type="predicted"/>
<evidence type="ECO:0000313" key="2">
    <source>
        <dbReference type="EMBL" id="PUU75811.1"/>
    </source>
</evidence>
<keyword evidence="3" id="KW-1185">Reference proteome</keyword>
<reference evidence="2 3" key="1">
    <citation type="submission" date="2017-04" db="EMBL/GenBank/DDBJ databases">
        <title>Draft genome sequence of Tuber borchii Vittad., a whitish edible truffle.</title>
        <authorList>
            <consortium name="DOE Joint Genome Institute"/>
            <person name="Murat C."/>
            <person name="Kuo A."/>
            <person name="Barry K.W."/>
            <person name="Clum A."/>
            <person name="Dockter R.B."/>
            <person name="Fauchery L."/>
            <person name="Iotti M."/>
            <person name="Kohler A."/>
            <person name="Labutti K."/>
            <person name="Lindquist E.A."/>
            <person name="Lipzen A."/>
            <person name="Ohm R.A."/>
            <person name="Wang M."/>
            <person name="Grigoriev I.V."/>
            <person name="Zambonelli A."/>
            <person name="Martin F.M."/>
        </authorList>
    </citation>
    <scope>NUCLEOTIDE SEQUENCE [LARGE SCALE GENOMIC DNA]</scope>
    <source>
        <strain evidence="2 3">Tbo3840</strain>
    </source>
</reference>
<protein>
    <recommendedName>
        <fullName evidence="4">UBA domain-containing protein</fullName>
    </recommendedName>
</protein>
<dbReference type="OrthoDB" id="416217at2759"/>
<organism evidence="2 3">
    <name type="scientific">Tuber borchii</name>
    <name type="common">White truffle</name>
    <dbReference type="NCBI Taxonomy" id="42251"/>
    <lineage>
        <taxon>Eukaryota</taxon>
        <taxon>Fungi</taxon>
        <taxon>Dikarya</taxon>
        <taxon>Ascomycota</taxon>
        <taxon>Pezizomycotina</taxon>
        <taxon>Pezizomycetes</taxon>
        <taxon>Pezizales</taxon>
        <taxon>Tuberaceae</taxon>
        <taxon>Tuber</taxon>
    </lineage>
</organism>
<evidence type="ECO:0000313" key="3">
    <source>
        <dbReference type="Proteomes" id="UP000244722"/>
    </source>
</evidence>
<dbReference type="STRING" id="42251.A0A2T6ZJZ7"/>
<dbReference type="AlphaFoldDB" id="A0A2T6ZJZ7"/>
<name>A0A2T6ZJZ7_TUBBO</name>
<gene>
    <name evidence="2" type="ORF">B9Z19DRAFT_1152331</name>
</gene>
<accession>A0A2T6ZJZ7</accession>